<dbReference type="AlphaFoldDB" id="A0A0B9H0W1"/>
<gene>
    <name evidence="1" type="ORF">RJ45_05550</name>
</gene>
<dbReference type="EMBL" id="JWLZ01000060">
    <property type="protein sequence ID" value="KHT64596.1"/>
    <property type="molecule type" value="Genomic_DNA"/>
</dbReference>
<reference evidence="1 2" key="1">
    <citation type="submission" date="2014-12" db="EMBL/GenBank/DDBJ databases">
        <title>Genome sequencing of Photobacterium gaetbulicola AD005a.</title>
        <authorList>
            <person name="Adrian T.G.S."/>
            <person name="Chan K.G."/>
        </authorList>
    </citation>
    <scope>NUCLEOTIDE SEQUENCE [LARGE SCALE GENOMIC DNA]</scope>
    <source>
        <strain evidence="1 2">AD005a</strain>
    </source>
</reference>
<evidence type="ECO:0000313" key="1">
    <source>
        <dbReference type="EMBL" id="KHT64596.1"/>
    </source>
</evidence>
<evidence type="ECO:0000313" key="2">
    <source>
        <dbReference type="Proteomes" id="UP000031278"/>
    </source>
</evidence>
<comment type="caution">
    <text evidence="1">The sequence shown here is derived from an EMBL/GenBank/DDBJ whole genome shotgun (WGS) entry which is preliminary data.</text>
</comment>
<accession>A0A0B9H0W1</accession>
<dbReference type="Proteomes" id="UP000031278">
    <property type="component" value="Unassembled WGS sequence"/>
</dbReference>
<feature type="non-terminal residue" evidence="1">
    <location>
        <position position="1"/>
    </location>
</feature>
<protein>
    <submittedName>
        <fullName evidence="1">Uncharacterized protein</fullName>
    </submittedName>
</protein>
<proteinExistence type="predicted"/>
<dbReference type="RefSeq" id="WP_039459360.1">
    <property type="nucleotide sequence ID" value="NZ_JWLZ01000060.1"/>
</dbReference>
<organism evidence="1 2">
    <name type="scientific">Photobacterium gaetbulicola</name>
    <dbReference type="NCBI Taxonomy" id="1295392"/>
    <lineage>
        <taxon>Bacteria</taxon>
        <taxon>Pseudomonadati</taxon>
        <taxon>Pseudomonadota</taxon>
        <taxon>Gammaproteobacteria</taxon>
        <taxon>Vibrionales</taxon>
        <taxon>Vibrionaceae</taxon>
        <taxon>Photobacterium</taxon>
    </lineage>
</organism>
<sequence>LDTLLTYAGFQDRCFQPLSHLSVSAAYNKLLKAKCKPQKQPTAQNTIKKQHFYEDITKELVSLAG</sequence>
<name>A0A0B9H0W1_9GAMM</name>